<gene>
    <name evidence="1" type="ORF">EV356DRAFT_41975</name>
</gene>
<dbReference type="AlphaFoldDB" id="A0A6A6HG61"/>
<sequence>MLQSLLASLTPEGHRSGPMPANYSEAANAVKHTSKPSHRRDDIDVSALNLLTLTEWDISSDISGTPPLSGINWIWVTIRFMMLFMQIEEKLRQARNPLWVRAYETDREWSRQKRFGLAYLALSEGDEECLTIMADEFQNPRAGLLNHIYWGKMDEDMKTNFEGGDKEPDCVVM</sequence>
<proteinExistence type="predicted"/>
<keyword evidence="2" id="KW-1185">Reference proteome</keyword>
<accession>A0A6A6HG61</accession>
<dbReference type="OrthoDB" id="5339038at2759"/>
<protein>
    <submittedName>
        <fullName evidence="1">Uncharacterized protein</fullName>
    </submittedName>
</protein>
<dbReference type="Proteomes" id="UP000800092">
    <property type="component" value="Unassembled WGS sequence"/>
</dbReference>
<name>A0A6A6HG61_VIRVR</name>
<evidence type="ECO:0000313" key="1">
    <source>
        <dbReference type="EMBL" id="KAF2237027.1"/>
    </source>
</evidence>
<evidence type="ECO:0000313" key="2">
    <source>
        <dbReference type="Proteomes" id="UP000800092"/>
    </source>
</evidence>
<dbReference type="EMBL" id="ML991782">
    <property type="protein sequence ID" value="KAF2237027.1"/>
    <property type="molecule type" value="Genomic_DNA"/>
</dbReference>
<organism evidence="1 2">
    <name type="scientific">Viridothelium virens</name>
    <name type="common">Speckled blister lichen</name>
    <name type="synonym">Trypethelium virens</name>
    <dbReference type="NCBI Taxonomy" id="1048519"/>
    <lineage>
        <taxon>Eukaryota</taxon>
        <taxon>Fungi</taxon>
        <taxon>Dikarya</taxon>
        <taxon>Ascomycota</taxon>
        <taxon>Pezizomycotina</taxon>
        <taxon>Dothideomycetes</taxon>
        <taxon>Dothideomycetes incertae sedis</taxon>
        <taxon>Trypetheliales</taxon>
        <taxon>Trypetheliaceae</taxon>
        <taxon>Viridothelium</taxon>
    </lineage>
</organism>
<reference evidence="1" key="1">
    <citation type="journal article" date="2020" name="Stud. Mycol.">
        <title>101 Dothideomycetes genomes: a test case for predicting lifestyles and emergence of pathogens.</title>
        <authorList>
            <person name="Haridas S."/>
            <person name="Albert R."/>
            <person name="Binder M."/>
            <person name="Bloem J."/>
            <person name="Labutti K."/>
            <person name="Salamov A."/>
            <person name="Andreopoulos B."/>
            <person name="Baker S."/>
            <person name="Barry K."/>
            <person name="Bills G."/>
            <person name="Bluhm B."/>
            <person name="Cannon C."/>
            <person name="Castanera R."/>
            <person name="Culley D."/>
            <person name="Daum C."/>
            <person name="Ezra D."/>
            <person name="Gonzalez J."/>
            <person name="Henrissat B."/>
            <person name="Kuo A."/>
            <person name="Liang C."/>
            <person name="Lipzen A."/>
            <person name="Lutzoni F."/>
            <person name="Magnuson J."/>
            <person name="Mondo S."/>
            <person name="Nolan M."/>
            <person name="Ohm R."/>
            <person name="Pangilinan J."/>
            <person name="Park H.-J."/>
            <person name="Ramirez L."/>
            <person name="Alfaro M."/>
            <person name="Sun H."/>
            <person name="Tritt A."/>
            <person name="Yoshinaga Y."/>
            <person name="Zwiers L.-H."/>
            <person name="Turgeon B."/>
            <person name="Goodwin S."/>
            <person name="Spatafora J."/>
            <person name="Crous P."/>
            <person name="Grigoriev I."/>
        </authorList>
    </citation>
    <scope>NUCLEOTIDE SEQUENCE</scope>
    <source>
        <strain evidence="1">Tuck. ex Michener</strain>
    </source>
</reference>